<evidence type="ECO:0000256" key="1">
    <source>
        <dbReference type="ARBA" id="ARBA00004370"/>
    </source>
</evidence>
<gene>
    <name evidence="7" type="ORF">M666_16650</name>
</gene>
<evidence type="ECO:0000256" key="5">
    <source>
        <dbReference type="SAM" id="Phobius"/>
    </source>
</evidence>
<evidence type="ECO:0000256" key="3">
    <source>
        <dbReference type="ARBA" id="ARBA00022989"/>
    </source>
</evidence>
<dbReference type="GO" id="GO:0008610">
    <property type="term" value="P:lipid biosynthetic process"/>
    <property type="evidence" value="ECO:0007669"/>
    <property type="project" value="InterPro"/>
</dbReference>
<feature type="transmembrane region" description="Helical" evidence="5">
    <location>
        <begin position="7"/>
        <end position="31"/>
    </location>
</feature>
<keyword evidence="2 5" id="KW-0812">Transmembrane</keyword>
<dbReference type="PANTHER" id="PTHR11863">
    <property type="entry name" value="STEROL DESATURASE"/>
    <property type="match status" value="1"/>
</dbReference>
<dbReference type="Pfam" id="PF04116">
    <property type="entry name" value="FA_hydroxylase"/>
    <property type="match status" value="1"/>
</dbReference>
<dbReference type="InterPro" id="IPR006694">
    <property type="entry name" value="Fatty_acid_hydroxylase"/>
</dbReference>
<dbReference type="GeneID" id="78062339"/>
<feature type="transmembrane region" description="Helical" evidence="5">
    <location>
        <begin position="135"/>
        <end position="165"/>
    </location>
</feature>
<feature type="domain" description="Fatty acid hydroxylase" evidence="6">
    <location>
        <begin position="83"/>
        <end position="213"/>
    </location>
</feature>
<comment type="subcellular location">
    <subcellularLocation>
        <location evidence="1">Membrane</location>
    </subcellularLocation>
</comment>
<protein>
    <submittedName>
        <fullName evidence="7">Fatty acid hydroxylase</fullName>
    </submittedName>
</protein>
<name>A0AAU8RJ41_9FLAO</name>
<evidence type="ECO:0000313" key="8">
    <source>
        <dbReference type="Proteomes" id="UP000030786"/>
    </source>
</evidence>
<proteinExistence type="predicted"/>
<feature type="transmembrane region" description="Helical" evidence="5">
    <location>
        <begin position="79"/>
        <end position="100"/>
    </location>
</feature>
<sequence>MDLKDPYIFFPLLIALNVLAYILNVVISIFWDKALKFKATITRKEILASLITLLINTAIAIPGYLLWINGLIVFSSMPIVGTFILLFVVLDFLMYVLHWASHTIGFLKKIHLKHHEHSEEFNSVSLYYMSPWESIFFGLLLTAVAILLPLNIYGFIAFLVFNWFYGVMTHLNSKSERTHFLIFTTNLFHKNHHQLSYKNYGFYTFIWDKIFRTEKII</sequence>
<dbReference type="InterPro" id="IPR050307">
    <property type="entry name" value="Sterol_Desaturase_Related"/>
</dbReference>
<accession>A0AAU8RJ41</accession>
<reference evidence="7 8" key="1">
    <citation type="journal article" date="2014" name="Environ. Microbiol.">
        <title>Contrasting genomic patterns and infection strategies of two co-existing Bacteroidetes podovirus genera.</title>
        <authorList>
            <person name="Holmfeldt K."/>
            <person name="Howard-Varona C."/>
            <person name="Solonenko N."/>
            <person name="Sullivan M.B."/>
        </authorList>
    </citation>
    <scope>NUCLEOTIDE SEQUENCE [LARGE SCALE GENOMIC DNA]</scope>
    <source>
        <strain evidence="7 8">18</strain>
    </source>
</reference>
<dbReference type="GO" id="GO:0016491">
    <property type="term" value="F:oxidoreductase activity"/>
    <property type="evidence" value="ECO:0007669"/>
    <property type="project" value="InterPro"/>
</dbReference>
<dbReference type="GO" id="GO:0016020">
    <property type="term" value="C:membrane"/>
    <property type="evidence" value="ECO:0007669"/>
    <property type="project" value="UniProtKB-SubCell"/>
</dbReference>
<dbReference type="Proteomes" id="UP000030786">
    <property type="component" value="Chromosome"/>
</dbReference>
<evidence type="ECO:0000256" key="4">
    <source>
        <dbReference type="ARBA" id="ARBA00023136"/>
    </source>
</evidence>
<keyword evidence="3 5" id="KW-1133">Transmembrane helix</keyword>
<evidence type="ECO:0000256" key="2">
    <source>
        <dbReference type="ARBA" id="ARBA00022692"/>
    </source>
</evidence>
<evidence type="ECO:0000313" key="7">
    <source>
        <dbReference type="EMBL" id="AIZ43041.1"/>
    </source>
</evidence>
<dbReference type="EMBL" id="CP009976">
    <property type="protein sequence ID" value="AIZ43041.1"/>
    <property type="molecule type" value="Genomic_DNA"/>
</dbReference>
<organism evidence="7 8">
    <name type="scientific">Cellulophaga baltica 18</name>
    <dbReference type="NCBI Taxonomy" id="1348584"/>
    <lineage>
        <taxon>Bacteria</taxon>
        <taxon>Pseudomonadati</taxon>
        <taxon>Bacteroidota</taxon>
        <taxon>Flavobacteriia</taxon>
        <taxon>Flavobacteriales</taxon>
        <taxon>Flavobacteriaceae</taxon>
        <taxon>Cellulophaga</taxon>
    </lineage>
</organism>
<dbReference type="KEGG" id="cbat:M666_16650"/>
<dbReference type="GO" id="GO:0005506">
    <property type="term" value="F:iron ion binding"/>
    <property type="evidence" value="ECO:0007669"/>
    <property type="project" value="InterPro"/>
</dbReference>
<feature type="transmembrane region" description="Helical" evidence="5">
    <location>
        <begin position="46"/>
        <end position="67"/>
    </location>
</feature>
<dbReference type="RefSeq" id="WP_029446784.1">
    <property type="nucleotide sequence ID" value="NZ_CP009976.1"/>
</dbReference>
<dbReference type="AlphaFoldDB" id="A0AAU8RJ41"/>
<evidence type="ECO:0000259" key="6">
    <source>
        <dbReference type="Pfam" id="PF04116"/>
    </source>
</evidence>
<keyword evidence="4 5" id="KW-0472">Membrane</keyword>